<feature type="compositionally biased region" description="Basic and acidic residues" evidence="5">
    <location>
        <begin position="742"/>
        <end position="751"/>
    </location>
</feature>
<dbReference type="PROSITE" id="PS50181">
    <property type="entry name" value="FBOX"/>
    <property type="match status" value="1"/>
</dbReference>
<keyword evidence="3 4" id="KW-0862">Zinc</keyword>
<dbReference type="InterPro" id="IPR001810">
    <property type="entry name" value="F-box_dom"/>
</dbReference>
<evidence type="ECO:0000256" key="4">
    <source>
        <dbReference type="PROSITE-ProRule" id="PRU00207"/>
    </source>
</evidence>
<keyword evidence="1 4" id="KW-0479">Metal-binding</keyword>
<evidence type="ECO:0000313" key="10">
    <source>
        <dbReference type="Proteomes" id="UP000054805"/>
    </source>
</evidence>
<dbReference type="PANTHER" id="PTHR15933">
    <property type="entry name" value="PROTEIN CBG16327"/>
    <property type="match status" value="1"/>
</dbReference>
<evidence type="ECO:0000256" key="3">
    <source>
        <dbReference type="ARBA" id="ARBA00022833"/>
    </source>
</evidence>
<feature type="domain" description="F-box" evidence="8">
    <location>
        <begin position="1294"/>
        <end position="1348"/>
    </location>
</feature>
<accession>A0A0V1IGH4</accession>
<reference evidence="9 10" key="1">
    <citation type="submission" date="2015-01" db="EMBL/GenBank/DDBJ databases">
        <title>Evolution of Trichinella species and genotypes.</title>
        <authorList>
            <person name="Korhonen P.K."/>
            <person name="Edoardo P."/>
            <person name="Giuseppe L.R."/>
            <person name="Gasser R.B."/>
        </authorList>
    </citation>
    <scope>NUCLEOTIDE SEQUENCE [LARGE SCALE GENOMIC DNA]</scope>
    <source>
        <strain evidence="9">ISS588</strain>
    </source>
</reference>
<dbReference type="InterPro" id="IPR031890">
    <property type="entry name" value="Fbxo30/Fbxo40"/>
</dbReference>
<keyword evidence="6" id="KW-0812">Transmembrane</keyword>
<sequence length="1416" mass="158587">MAQQLSTIQIVNGQALLQTKVQHVLTPGGPVAVAVVPADLGSLLRPLLQQQLQLASSAKNTPLILGVQNAASPSAISLSTSTSSASSKCIVVSGTTGASDSRGSRKRSKARQSSVSRPVANLDGLPEVHGKTYLKIQPKQAEPSAVDAQPLLIQPVQVPHQVQSSKQITIRLGDQEQNEIANLTDQIRKILTSNQQTAADKMNLQLLEQRRRSILEKAAIEHICSSVAEVHNVHNVRQAQTQQQPVLQMPIIQGSNQIISQLPISVLGNVISSDVNAGDRQLLQINGTTYLMIKSKPTALCQPAPSIETIPSTGNPVLQPTTSSRLQTLHYQPDRMTEIYDTALASTSSSTLSTERGSRACGHEAKKKSKTATAQDNSRKLKALLRERAMRPDYKTPFKDAKDAFDRLFPYHIWYEEDIPDELLTSIDISYKQTMANLISKKEKQFQRLRNCLVKETAKLNQSEEDVFMQMLFVRSETEILKDLKAVQAQQEQLDAAQQRLSIHEDDGLNMSKGETLMPWLDEPTDMESSTLDNDRHRQQSSCSTPSPLPYLHDCRGGFPFPVTAWTSDSSTVRKVEESMVKASEPKQMPLSPFSSCRDEVPPCLEPASKMPALEEPQSTRMVSQPSMTNNKESLKIVIKLAKSAIVESPTHSLSSPSASLSPSSSSSLPSSPPLQPAPLFPADRGVVPMPGGQQRIDQSPMRIPPLKLRLTDLHAIAACKSSTDNSDDASPPWSSDDSEEEAKFDLREEQQTESSVVLLPMKKEKMAYKKPENYDNDDYDFEDDDATGYGDSFHWITDEDSTSGSADVGDDEQHLTKEETTSEFGEESGGLQFSCELGNLSPSCQKVRLKLVSTKPRTVTCCNGFDRTNSTDLKRPKTLKKRRAFFCSTISSPFTFQCLLHFVFLFIACTHSTFRICFSILMTMSRFMVCIIIIIIIAIICSNSFRCCFLDVQILRRCRRMMEMIADVHNEHCIRCFSKKCKFSNCPMLSCPNRCCFTMHGCKLVDHLCICQEQEINCLNASIGCPFRLKRKQLSKHLADQCPACVVHCSAGWNRWPVDEISLTRLKSGSSPAKASLLSSLLLSDNSLAKQSVSLDVSLTLADEQKALTSSFQRQSHSCQPPSNSDDDESNNVWLNRQYPPGLAKSCLSRLKNGLKFYAREIDKKQKIYQNSTNYSNHFDETAVYKRLGVNLRLQMEFLSPYCEHKPNCLFTFTCSKRFHRREFAVHYLNVHCDTMTQLDGWIVRRCPLFYRGCTFSIAGWTPDDQCKIVYDNQFDCIKVKTTSETVDYCGPTFDLLALPYEFLLQLLNHVDSITLNNLAMITRNMRSFLQTMLTKRGIVELVWTRCENSTRWIVKEKKWSFSTAMKPIKWQMNDTSAMLIHLKNCPFNLISEIATKPQPLFGMIEPLISTLSHK</sequence>
<feature type="compositionally biased region" description="Basic and acidic residues" evidence="5">
    <location>
        <begin position="812"/>
        <end position="821"/>
    </location>
</feature>
<dbReference type="GO" id="GO:0008270">
    <property type="term" value="F:zinc ion binding"/>
    <property type="evidence" value="ECO:0007669"/>
    <property type="project" value="UniProtKB-KW"/>
</dbReference>
<dbReference type="Proteomes" id="UP000054805">
    <property type="component" value="Unassembled WGS sequence"/>
</dbReference>
<keyword evidence="6" id="KW-0472">Membrane</keyword>
<feature type="region of interest" description="Disordered" evidence="5">
    <location>
        <begin position="1113"/>
        <end position="1133"/>
    </location>
</feature>
<organism evidence="9 10">
    <name type="scientific">Trichinella pseudospiralis</name>
    <name type="common">Parasitic roundworm</name>
    <dbReference type="NCBI Taxonomy" id="6337"/>
    <lineage>
        <taxon>Eukaryota</taxon>
        <taxon>Metazoa</taxon>
        <taxon>Ecdysozoa</taxon>
        <taxon>Nematoda</taxon>
        <taxon>Enoplea</taxon>
        <taxon>Dorylaimia</taxon>
        <taxon>Trichinellida</taxon>
        <taxon>Trichinellidae</taxon>
        <taxon>Trichinella</taxon>
    </lineage>
</organism>
<feature type="compositionally biased region" description="Pro residues" evidence="5">
    <location>
        <begin position="671"/>
        <end position="680"/>
    </location>
</feature>
<feature type="region of interest" description="Disordered" evidence="5">
    <location>
        <begin position="650"/>
        <end position="700"/>
    </location>
</feature>
<dbReference type="Pfam" id="PF15966">
    <property type="entry name" value="F-box_4"/>
    <property type="match status" value="1"/>
</dbReference>
<evidence type="ECO:0000313" key="9">
    <source>
        <dbReference type="EMBL" id="KRZ21620.1"/>
    </source>
</evidence>
<dbReference type="InterPro" id="IPR015671">
    <property type="entry name" value="GSCR1_dom"/>
</dbReference>
<dbReference type="PROSITE" id="PS50145">
    <property type="entry name" value="ZF_TRAF"/>
    <property type="match status" value="1"/>
</dbReference>
<comment type="caution">
    <text evidence="9">The sequence shown here is derived from an EMBL/GenBank/DDBJ whole genome shotgun (WGS) entry which is preliminary data.</text>
</comment>
<evidence type="ECO:0000256" key="5">
    <source>
        <dbReference type="SAM" id="MobiDB-lite"/>
    </source>
</evidence>
<evidence type="ECO:0000259" key="7">
    <source>
        <dbReference type="PROSITE" id="PS50145"/>
    </source>
</evidence>
<feature type="region of interest" description="Disordered" evidence="5">
    <location>
        <begin position="801"/>
        <end position="829"/>
    </location>
</feature>
<feature type="zinc finger region" description="TRAF-type" evidence="4">
    <location>
        <begin position="1008"/>
        <end position="1051"/>
    </location>
</feature>
<feature type="compositionally biased region" description="Polar residues" evidence="5">
    <location>
        <begin position="617"/>
        <end position="629"/>
    </location>
</feature>
<dbReference type="SUPFAM" id="SSF49599">
    <property type="entry name" value="TRAF domain-like"/>
    <property type="match status" value="1"/>
</dbReference>
<keyword evidence="10" id="KW-1185">Reference proteome</keyword>
<feature type="compositionally biased region" description="Low complexity" evidence="5">
    <location>
        <begin position="650"/>
        <end position="670"/>
    </location>
</feature>
<keyword evidence="2 4" id="KW-0863">Zinc-finger</keyword>
<feature type="region of interest" description="Disordered" evidence="5">
    <location>
        <begin position="524"/>
        <end position="545"/>
    </location>
</feature>
<feature type="region of interest" description="Disordered" evidence="5">
    <location>
        <begin position="609"/>
        <end position="629"/>
    </location>
</feature>
<evidence type="ECO:0000259" key="8">
    <source>
        <dbReference type="PROSITE" id="PS50181"/>
    </source>
</evidence>
<keyword evidence="6" id="KW-1133">Transmembrane helix</keyword>
<feature type="transmembrane region" description="Helical" evidence="6">
    <location>
        <begin position="895"/>
        <end position="915"/>
    </location>
</feature>
<feature type="region of interest" description="Disordered" evidence="5">
    <location>
        <begin position="92"/>
        <end position="123"/>
    </location>
</feature>
<protein>
    <submittedName>
        <fullName evidence="9">F-box only protein 30</fullName>
    </submittedName>
</protein>
<dbReference type="GO" id="GO:0061630">
    <property type="term" value="F:ubiquitin protein ligase activity"/>
    <property type="evidence" value="ECO:0007669"/>
    <property type="project" value="InterPro"/>
</dbReference>
<dbReference type="Pfam" id="PF15965">
    <property type="entry name" value="zf-TRAF_2"/>
    <property type="match status" value="1"/>
</dbReference>
<name>A0A0V1IGH4_TRIPS</name>
<feature type="transmembrane region" description="Helical" evidence="6">
    <location>
        <begin position="927"/>
        <end position="946"/>
    </location>
</feature>
<evidence type="ECO:0000256" key="2">
    <source>
        <dbReference type="ARBA" id="ARBA00022771"/>
    </source>
</evidence>
<gene>
    <name evidence="9" type="primary">Fbxo30</name>
    <name evidence="9" type="ORF">T4B_1251</name>
</gene>
<feature type="domain" description="TRAF-type" evidence="7">
    <location>
        <begin position="1008"/>
        <end position="1051"/>
    </location>
</feature>
<dbReference type="PANTHER" id="PTHR15933:SF20">
    <property type="entry name" value="F-BOX DOMAIN-CONTAINING PROTEIN"/>
    <property type="match status" value="1"/>
</dbReference>
<dbReference type="InterPro" id="IPR001293">
    <property type="entry name" value="Znf_TRAF"/>
</dbReference>
<evidence type="ECO:0000256" key="6">
    <source>
        <dbReference type="SAM" id="Phobius"/>
    </source>
</evidence>
<feature type="compositionally biased region" description="Polar residues" evidence="5">
    <location>
        <begin position="1113"/>
        <end position="1125"/>
    </location>
</feature>
<dbReference type="EMBL" id="JYDS01000199">
    <property type="protein sequence ID" value="KRZ21620.1"/>
    <property type="molecule type" value="Genomic_DNA"/>
</dbReference>
<proteinExistence type="predicted"/>
<feature type="region of interest" description="Disordered" evidence="5">
    <location>
        <begin position="720"/>
        <end position="756"/>
    </location>
</feature>
<feature type="region of interest" description="Disordered" evidence="5">
    <location>
        <begin position="348"/>
        <end position="377"/>
    </location>
</feature>
<dbReference type="Pfam" id="PF15249">
    <property type="entry name" value="GLTSCR1"/>
    <property type="match status" value="1"/>
</dbReference>
<evidence type="ECO:0000256" key="1">
    <source>
        <dbReference type="ARBA" id="ARBA00022723"/>
    </source>
</evidence>